<protein>
    <submittedName>
        <fullName evidence="5">8-oxo-dGTP diphosphatase</fullName>
    </submittedName>
</protein>
<dbReference type="PANTHER" id="PTHR43736">
    <property type="entry name" value="ADP-RIBOSE PYROPHOSPHATASE"/>
    <property type="match status" value="1"/>
</dbReference>
<dbReference type="Proteomes" id="UP000198959">
    <property type="component" value="Unassembled WGS sequence"/>
</dbReference>
<dbReference type="InterPro" id="IPR020084">
    <property type="entry name" value="NUDIX_hydrolase_CS"/>
</dbReference>
<reference evidence="6" key="1">
    <citation type="submission" date="2016-06" db="EMBL/GenBank/DDBJ databases">
        <authorList>
            <person name="Varghese N."/>
            <person name="Submissions Spin"/>
        </authorList>
    </citation>
    <scope>NUCLEOTIDE SEQUENCE [LARGE SCALE GENOMIC DNA]</scope>
    <source>
        <strain evidence="6">DSM 43817</strain>
    </source>
</reference>
<keyword evidence="6" id="KW-1185">Reference proteome</keyword>
<dbReference type="PROSITE" id="PS00893">
    <property type="entry name" value="NUDIX_BOX"/>
    <property type="match status" value="1"/>
</dbReference>
<organism evidence="5 6">
    <name type="scientific">Micromonospora pallida</name>
    <dbReference type="NCBI Taxonomy" id="145854"/>
    <lineage>
        <taxon>Bacteria</taxon>
        <taxon>Bacillati</taxon>
        <taxon>Actinomycetota</taxon>
        <taxon>Actinomycetes</taxon>
        <taxon>Micromonosporales</taxon>
        <taxon>Micromonosporaceae</taxon>
        <taxon>Micromonospora</taxon>
    </lineage>
</organism>
<dbReference type="AlphaFoldDB" id="A0A1C6T987"/>
<dbReference type="InterPro" id="IPR020476">
    <property type="entry name" value="Nudix_hydrolase"/>
</dbReference>
<dbReference type="GO" id="GO:0016787">
    <property type="term" value="F:hydrolase activity"/>
    <property type="evidence" value="ECO:0007669"/>
    <property type="project" value="UniProtKB-KW"/>
</dbReference>
<dbReference type="InterPro" id="IPR000086">
    <property type="entry name" value="NUDIX_hydrolase_dom"/>
</dbReference>
<evidence type="ECO:0000256" key="1">
    <source>
        <dbReference type="ARBA" id="ARBA00005582"/>
    </source>
</evidence>
<dbReference type="STRING" id="145854.GA0074692_4894"/>
<evidence type="ECO:0000256" key="2">
    <source>
        <dbReference type="ARBA" id="ARBA00022801"/>
    </source>
</evidence>
<dbReference type="SUPFAM" id="SSF55811">
    <property type="entry name" value="Nudix"/>
    <property type="match status" value="1"/>
</dbReference>
<evidence type="ECO:0000313" key="6">
    <source>
        <dbReference type="Proteomes" id="UP000198959"/>
    </source>
</evidence>
<evidence type="ECO:0000313" key="5">
    <source>
        <dbReference type="EMBL" id="SCL38093.1"/>
    </source>
</evidence>
<comment type="similarity">
    <text evidence="1 3">Belongs to the Nudix hydrolase family.</text>
</comment>
<dbReference type="EMBL" id="FMHW01000002">
    <property type="protein sequence ID" value="SCL38093.1"/>
    <property type="molecule type" value="Genomic_DNA"/>
</dbReference>
<sequence length="179" mass="19502">MAISPYLRGLRTKVGQQLLMLPSVSGVVFDEDEILLVQRADNGCWSLPAGAVEPGEQPAVAVIREVQEETGVQVVVQSIAGVALYPRTYPNGDICQYMNVWFRCRPVAGRARVNDDEGLAVRWFPVRALPETEPTAKLRIETTLANPEGAWFARPGEQHEALTMSGSGWPSQTIASASP</sequence>
<dbReference type="Pfam" id="PF00293">
    <property type="entry name" value="NUDIX"/>
    <property type="match status" value="1"/>
</dbReference>
<dbReference type="Gene3D" id="3.90.79.10">
    <property type="entry name" value="Nucleoside Triphosphate Pyrophosphohydrolase"/>
    <property type="match status" value="1"/>
</dbReference>
<dbReference type="RefSeq" id="WP_091647786.1">
    <property type="nucleotide sequence ID" value="NZ_FMHW01000002.1"/>
</dbReference>
<dbReference type="CDD" id="cd18879">
    <property type="entry name" value="NUDIX_Hydrolase"/>
    <property type="match status" value="1"/>
</dbReference>
<name>A0A1C6T987_9ACTN</name>
<keyword evidence="2 3" id="KW-0378">Hydrolase</keyword>
<evidence type="ECO:0000259" key="4">
    <source>
        <dbReference type="PROSITE" id="PS51462"/>
    </source>
</evidence>
<dbReference type="PANTHER" id="PTHR43736:SF1">
    <property type="entry name" value="DIHYDRONEOPTERIN TRIPHOSPHATE DIPHOSPHATASE"/>
    <property type="match status" value="1"/>
</dbReference>
<proteinExistence type="inferred from homology"/>
<evidence type="ECO:0000256" key="3">
    <source>
        <dbReference type="RuleBase" id="RU003476"/>
    </source>
</evidence>
<dbReference type="OrthoDB" id="9814308at2"/>
<dbReference type="PRINTS" id="PR00502">
    <property type="entry name" value="NUDIXFAMILY"/>
</dbReference>
<gene>
    <name evidence="5" type="ORF">GA0074692_4894</name>
</gene>
<feature type="domain" description="Nudix hydrolase" evidence="4">
    <location>
        <begin position="19"/>
        <end position="148"/>
    </location>
</feature>
<dbReference type="InterPro" id="IPR015797">
    <property type="entry name" value="NUDIX_hydrolase-like_dom_sf"/>
</dbReference>
<accession>A0A1C6T987</accession>
<dbReference type="PROSITE" id="PS51462">
    <property type="entry name" value="NUDIX"/>
    <property type="match status" value="1"/>
</dbReference>